<dbReference type="EMBL" id="CAJVQA010013426">
    <property type="protein sequence ID" value="CAG8724190.1"/>
    <property type="molecule type" value="Genomic_DNA"/>
</dbReference>
<dbReference type="OrthoDB" id="5593162at2759"/>
<reference evidence="2" key="1">
    <citation type="submission" date="2021-06" db="EMBL/GenBank/DDBJ databases">
        <authorList>
            <person name="Kallberg Y."/>
            <person name="Tangrot J."/>
            <person name="Rosling A."/>
        </authorList>
    </citation>
    <scope>NUCLEOTIDE SEQUENCE</scope>
    <source>
        <strain evidence="2">FL966</strain>
    </source>
</reference>
<feature type="domain" description="Reverse transcriptase/retrotransposon-derived protein RNase H-like" evidence="1">
    <location>
        <begin position="8"/>
        <end position="52"/>
    </location>
</feature>
<name>A0A9N9NE73_9GLOM</name>
<evidence type="ECO:0000313" key="3">
    <source>
        <dbReference type="Proteomes" id="UP000789759"/>
    </source>
</evidence>
<dbReference type="InterPro" id="IPR041577">
    <property type="entry name" value="RT_RNaseH_2"/>
</dbReference>
<protein>
    <submittedName>
        <fullName evidence="2">24293_t:CDS:1</fullName>
    </submittedName>
</protein>
<dbReference type="SUPFAM" id="SSF56672">
    <property type="entry name" value="DNA/RNA polymerases"/>
    <property type="match status" value="1"/>
</dbReference>
<accession>A0A9N9NE73</accession>
<comment type="caution">
    <text evidence="2">The sequence shown here is derived from an EMBL/GenBank/DDBJ whole genome shotgun (WGS) entry which is preliminary data.</text>
</comment>
<evidence type="ECO:0000313" key="2">
    <source>
        <dbReference type="EMBL" id="CAG8724190.1"/>
    </source>
</evidence>
<dbReference type="AlphaFoldDB" id="A0A9N9NE73"/>
<sequence length="52" mass="5963">MEFLAKKKKQQEAFDELKRRLTSAFFLAYSQNNAELVLYTDALHLALGTVLS</sequence>
<evidence type="ECO:0000259" key="1">
    <source>
        <dbReference type="Pfam" id="PF17919"/>
    </source>
</evidence>
<organism evidence="2 3">
    <name type="scientific">Cetraspora pellucida</name>
    <dbReference type="NCBI Taxonomy" id="1433469"/>
    <lineage>
        <taxon>Eukaryota</taxon>
        <taxon>Fungi</taxon>
        <taxon>Fungi incertae sedis</taxon>
        <taxon>Mucoromycota</taxon>
        <taxon>Glomeromycotina</taxon>
        <taxon>Glomeromycetes</taxon>
        <taxon>Diversisporales</taxon>
        <taxon>Gigasporaceae</taxon>
        <taxon>Cetraspora</taxon>
    </lineage>
</organism>
<dbReference type="Proteomes" id="UP000789759">
    <property type="component" value="Unassembled WGS sequence"/>
</dbReference>
<dbReference type="Pfam" id="PF17919">
    <property type="entry name" value="RT_RNaseH_2"/>
    <property type="match status" value="1"/>
</dbReference>
<gene>
    <name evidence="2" type="ORF">CPELLU_LOCUS13071</name>
</gene>
<proteinExistence type="predicted"/>
<keyword evidence="3" id="KW-1185">Reference proteome</keyword>
<dbReference type="InterPro" id="IPR043502">
    <property type="entry name" value="DNA/RNA_pol_sf"/>
</dbReference>